<accession>A0A381U2L3</accession>
<dbReference type="InterPro" id="IPR001872">
    <property type="entry name" value="Peptidase_A8"/>
</dbReference>
<evidence type="ECO:0000256" key="7">
    <source>
        <dbReference type="SAM" id="Phobius"/>
    </source>
</evidence>
<feature type="transmembrane region" description="Helical" evidence="7">
    <location>
        <begin position="72"/>
        <end position="90"/>
    </location>
</feature>
<dbReference type="PANTHER" id="PTHR33695">
    <property type="entry name" value="LIPOPROTEIN SIGNAL PEPTIDASE"/>
    <property type="match status" value="1"/>
</dbReference>
<evidence type="ECO:0000256" key="6">
    <source>
        <dbReference type="ARBA" id="ARBA00023136"/>
    </source>
</evidence>
<dbReference type="PROSITE" id="PS00855">
    <property type="entry name" value="SPASE_II"/>
    <property type="match status" value="1"/>
</dbReference>
<dbReference type="EMBL" id="UINC01005618">
    <property type="protein sequence ID" value="SVA22470.1"/>
    <property type="molecule type" value="Genomic_DNA"/>
</dbReference>
<keyword evidence="3 7" id="KW-0812">Transmembrane</keyword>
<name>A0A381U2L3_9ZZZZ</name>
<feature type="transmembrane region" description="Helical" evidence="7">
    <location>
        <begin position="135"/>
        <end position="155"/>
    </location>
</feature>
<dbReference type="PRINTS" id="PR00781">
    <property type="entry name" value="LIPOSIGPTASE"/>
</dbReference>
<evidence type="ECO:0000256" key="5">
    <source>
        <dbReference type="ARBA" id="ARBA00022989"/>
    </source>
</evidence>
<dbReference type="NCBIfam" id="TIGR00077">
    <property type="entry name" value="lspA"/>
    <property type="match status" value="1"/>
</dbReference>
<protein>
    <recommendedName>
        <fullName evidence="9">Lipoprotein signal peptidase</fullName>
    </recommendedName>
</protein>
<dbReference type="AlphaFoldDB" id="A0A381U2L3"/>
<evidence type="ECO:0000256" key="2">
    <source>
        <dbReference type="ARBA" id="ARBA00022670"/>
    </source>
</evidence>
<evidence type="ECO:0000313" key="8">
    <source>
        <dbReference type="EMBL" id="SVA22470.1"/>
    </source>
</evidence>
<gene>
    <name evidence="8" type="ORF">METZ01_LOCUS75324</name>
</gene>
<keyword evidence="4" id="KW-0378">Hydrolase</keyword>
<keyword evidence="6 7" id="KW-0472">Membrane</keyword>
<dbReference type="HAMAP" id="MF_00161">
    <property type="entry name" value="LspA"/>
    <property type="match status" value="1"/>
</dbReference>
<reference evidence="8" key="1">
    <citation type="submission" date="2018-05" db="EMBL/GenBank/DDBJ databases">
        <authorList>
            <person name="Lanie J.A."/>
            <person name="Ng W.-L."/>
            <person name="Kazmierczak K.M."/>
            <person name="Andrzejewski T.M."/>
            <person name="Davidsen T.M."/>
            <person name="Wayne K.J."/>
            <person name="Tettelin H."/>
            <person name="Glass J.I."/>
            <person name="Rusch D."/>
            <person name="Podicherti R."/>
            <person name="Tsui H.-C.T."/>
            <person name="Winkler M.E."/>
        </authorList>
    </citation>
    <scope>NUCLEOTIDE SEQUENCE</scope>
</reference>
<dbReference type="Pfam" id="PF01252">
    <property type="entry name" value="Peptidase_A8"/>
    <property type="match status" value="1"/>
</dbReference>
<dbReference type="GO" id="GO:0016020">
    <property type="term" value="C:membrane"/>
    <property type="evidence" value="ECO:0007669"/>
    <property type="project" value="InterPro"/>
</dbReference>
<keyword evidence="2" id="KW-0645">Protease</keyword>
<dbReference type="GO" id="GO:0004190">
    <property type="term" value="F:aspartic-type endopeptidase activity"/>
    <property type="evidence" value="ECO:0007669"/>
    <property type="project" value="InterPro"/>
</dbReference>
<evidence type="ECO:0000256" key="3">
    <source>
        <dbReference type="ARBA" id="ARBA00022692"/>
    </source>
</evidence>
<dbReference type="GO" id="GO:0006508">
    <property type="term" value="P:proteolysis"/>
    <property type="evidence" value="ECO:0007669"/>
    <property type="project" value="UniProtKB-KW"/>
</dbReference>
<evidence type="ECO:0000256" key="1">
    <source>
        <dbReference type="ARBA" id="ARBA00022475"/>
    </source>
</evidence>
<keyword evidence="5 7" id="KW-1133">Transmembrane helix</keyword>
<feature type="transmembrane region" description="Helical" evidence="7">
    <location>
        <begin position="97"/>
        <end position="115"/>
    </location>
</feature>
<feature type="non-terminal residue" evidence="8">
    <location>
        <position position="1"/>
    </location>
</feature>
<sequence length="169" mass="18265">VTELGVMTRRVMATIGISILALDQLTKQMVRMSIELYDAIEVLPGFLNLVHVRNTGAAFGFLNSVSIANKQLLMTAIALVAMTAIVAYARQVEPRETLARTGLALILGGAMGNLIDRASAGYVVDFIDVYWRTYHFWAFNVADSAITVGAGFLILDMFVVSSTDVSTSA</sequence>
<organism evidence="8">
    <name type="scientific">marine metagenome</name>
    <dbReference type="NCBI Taxonomy" id="408172"/>
    <lineage>
        <taxon>unclassified sequences</taxon>
        <taxon>metagenomes</taxon>
        <taxon>ecological metagenomes</taxon>
    </lineage>
</organism>
<keyword evidence="1" id="KW-1003">Cell membrane</keyword>
<evidence type="ECO:0000256" key="4">
    <source>
        <dbReference type="ARBA" id="ARBA00022801"/>
    </source>
</evidence>
<evidence type="ECO:0008006" key="9">
    <source>
        <dbReference type="Google" id="ProtNLM"/>
    </source>
</evidence>
<dbReference type="PANTHER" id="PTHR33695:SF1">
    <property type="entry name" value="LIPOPROTEIN SIGNAL PEPTIDASE"/>
    <property type="match status" value="1"/>
</dbReference>
<proteinExistence type="inferred from homology"/>